<dbReference type="GO" id="GO:0009267">
    <property type="term" value="P:cellular response to starvation"/>
    <property type="evidence" value="ECO:0007669"/>
    <property type="project" value="TreeGrafter"/>
</dbReference>
<keyword evidence="1" id="KW-0175">Coiled coil</keyword>
<keyword evidence="3" id="KW-1185">Reference proteome</keyword>
<organism evidence="2 3">
    <name type="scientific">Bemisia tabaci</name>
    <name type="common">Sweetpotato whitefly</name>
    <name type="synonym">Aleurodes tabaci</name>
    <dbReference type="NCBI Taxonomy" id="7038"/>
    <lineage>
        <taxon>Eukaryota</taxon>
        <taxon>Metazoa</taxon>
        <taxon>Ecdysozoa</taxon>
        <taxon>Arthropoda</taxon>
        <taxon>Hexapoda</taxon>
        <taxon>Insecta</taxon>
        <taxon>Pterygota</taxon>
        <taxon>Neoptera</taxon>
        <taxon>Paraneoptera</taxon>
        <taxon>Hemiptera</taxon>
        <taxon>Sternorrhyncha</taxon>
        <taxon>Aleyrodoidea</taxon>
        <taxon>Aleyrodidae</taxon>
        <taxon>Aleyrodinae</taxon>
        <taxon>Bemisia</taxon>
    </lineage>
</organism>
<sequence length="477" mass="53605">MTNSSSSCSSVPLDFNLSCASSLETPVKSSLNWNLCPLCFRSNKVFYCKSCINNGDFIHSTISSAERYGDKQIRLLQLKKEKSTIVERCEKKMAGRVQMGLLAGQIIETKEKIKLLRLIIKETHEKIGKRKEELHHLVDMNKQRAARLPRYEERVNKLESYAQQKHHEAVQTKENVEKVRVQLKQTIQTNVKQLFEYIFPINVIKPNRSSLISNSQEDGSERETVSALLEATHTAYVRGRWVYTDCSGEWQHSIVAPTLPASGDYSAYNLWVSANKDGVPGSNTEAVDHNPAYNISAALTFTTQLVNVLAYFLDVRLPCKLSYSEFCTNELSEQKFTKRVARLNASVLHLCFSQNMKPEVLHPTRTLHNILNFLNAEVCDLGRQGPIEVDKGLANMLEDFLCSRLEELTDDIDESEDDSDHLPYEWENVGHIGHVDATVANNNMLTGPNTTSMAGGLVSSAAAGIASIFRGWGMTNR</sequence>
<dbReference type="GO" id="GO:0035014">
    <property type="term" value="F:phosphatidylinositol 3-kinase regulator activity"/>
    <property type="evidence" value="ECO:0007669"/>
    <property type="project" value="TreeGrafter"/>
</dbReference>
<dbReference type="GO" id="GO:0097629">
    <property type="term" value="C:extrinsic component of omegasome membrane"/>
    <property type="evidence" value="ECO:0007669"/>
    <property type="project" value="TreeGrafter"/>
</dbReference>
<dbReference type="GO" id="GO:0016240">
    <property type="term" value="P:autophagosome membrane docking"/>
    <property type="evidence" value="ECO:0007669"/>
    <property type="project" value="TreeGrafter"/>
</dbReference>
<dbReference type="OrthoDB" id="16772at2759"/>
<dbReference type="GO" id="GO:0005776">
    <property type="term" value="C:autophagosome"/>
    <property type="evidence" value="ECO:0007669"/>
    <property type="project" value="TreeGrafter"/>
</dbReference>
<gene>
    <name evidence="2" type="ORF">BEMITA_LOCUS8194</name>
</gene>
<evidence type="ECO:0000256" key="1">
    <source>
        <dbReference type="ARBA" id="ARBA00023054"/>
    </source>
</evidence>
<dbReference type="PANTHER" id="PTHR13664:SF0">
    <property type="entry name" value="BECLIN 1-ASSOCIATED AUTOPHAGY-RELATED KEY REGULATOR"/>
    <property type="match status" value="1"/>
</dbReference>
<dbReference type="Pfam" id="PF10186">
    <property type="entry name" value="ATG14"/>
    <property type="match status" value="1"/>
</dbReference>
<proteinExistence type="predicted"/>
<evidence type="ECO:0008006" key="4">
    <source>
        <dbReference type="Google" id="ProtNLM"/>
    </source>
</evidence>
<evidence type="ECO:0000313" key="2">
    <source>
        <dbReference type="EMBL" id="CAH0389356.1"/>
    </source>
</evidence>
<name>A0A9P0AFD9_BEMTA</name>
<evidence type="ECO:0000313" key="3">
    <source>
        <dbReference type="Proteomes" id="UP001152759"/>
    </source>
</evidence>
<accession>A0A9P0AFD9</accession>
<dbReference type="InterPro" id="IPR018791">
    <property type="entry name" value="UV_resistance/autophagy_Atg14"/>
</dbReference>
<dbReference type="PANTHER" id="PTHR13664">
    <property type="entry name" value="BECLIN 1-ASSOCIATED AUTOPHAGY-RELATED KEY REGULATOR"/>
    <property type="match status" value="1"/>
</dbReference>
<dbReference type="GO" id="GO:0035032">
    <property type="term" value="C:phosphatidylinositol 3-kinase complex, class III"/>
    <property type="evidence" value="ECO:0007669"/>
    <property type="project" value="TreeGrafter"/>
</dbReference>
<protein>
    <recommendedName>
        <fullName evidence="4">Beclin 1-associated autophagy-related key regulator</fullName>
    </recommendedName>
</protein>
<reference evidence="2" key="1">
    <citation type="submission" date="2021-12" db="EMBL/GenBank/DDBJ databases">
        <authorList>
            <person name="King R."/>
        </authorList>
    </citation>
    <scope>NUCLEOTIDE SEQUENCE</scope>
</reference>
<dbReference type="GO" id="GO:0043495">
    <property type="term" value="F:protein-membrane adaptor activity"/>
    <property type="evidence" value="ECO:0007669"/>
    <property type="project" value="TreeGrafter"/>
</dbReference>
<dbReference type="GO" id="GO:0000045">
    <property type="term" value="P:autophagosome assembly"/>
    <property type="evidence" value="ECO:0007669"/>
    <property type="project" value="TreeGrafter"/>
</dbReference>
<dbReference type="KEGG" id="btab:109042483"/>
<dbReference type="GO" id="GO:0000423">
    <property type="term" value="P:mitophagy"/>
    <property type="evidence" value="ECO:0007669"/>
    <property type="project" value="TreeGrafter"/>
</dbReference>
<dbReference type="AlphaFoldDB" id="A0A9P0AFD9"/>
<dbReference type="Proteomes" id="UP001152759">
    <property type="component" value="Chromosome 4"/>
</dbReference>
<dbReference type="GO" id="GO:0097632">
    <property type="term" value="C:extrinsic component of phagophore assembly site membrane"/>
    <property type="evidence" value="ECO:0007669"/>
    <property type="project" value="TreeGrafter"/>
</dbReference>
<dbReference type="EMBL" id="OU963865">
    <property type="protein sequence ID" value="CAH0389356.1"/>
    <property type="molecule type" value="Genomic_DNA"/>
</dbReference>